<dbReference type="OrthoDB" id="2021064at2759"/>
<keyword evidence="1" id="KW-0472">Membrane</keyword>
<feature type="transmembrane region" description="Helical" evidence="1">
    <location>
        <begin position="97"/>
        <end position="120"/>
    </location>
</feature>
<dbReference type="Proteomes" id="UP000636800">
    <property type="component" value="Chromosome 3"/>
</dbReference>
<gene>
    <name evidence="2" type="ORF">HPP92_007334</name>
</gene>
<keyword evidence="1" id="KW-0812">Transmembrane</keyword>
<evidence type="ECO:0000256" key="1">
    <source>
        <dbReference type="SAM" id="Phobius"/>
    </source>
</evidence>
<name>A0A835RLQ6_VANPL</name>
<keyword evidence="1" id="KW-1133">Transmembrane helix</keyword>
<protein>
    <submittedName>
        <fullName evidence="2">Uncharacterized protein</fullName>
    </submittedName>
</protein>
<evidence type="ECO:0000313" key="2">
    <source>
        <dbReference type="EMBL" id="KAG0488523.1"/>
    </source>
</evidence>
<sequence>MWTRACRGAKTLFFVANMLASLFLVCAPTLLIVLLDILIPFALLAGVNEPAFSVPSLTFQLRTFRFPVSLLDLPLLSIIRSVLILFFYLVWNRQGSYLGATTVCAAVSAGYVLAKAISMIRVDPIKGQRHLLNYGMKEGHTVEVLFLCSLALAMAHVVAAHRTNSRERRKLLVCKIDIEAVKVCLVQVAEEKSSRCSIDFLQRGWSVQFYCRCVGSIPLYIKGPV</sequence>
<organism evidence="2 3">
    <name type="scientific">Vanilla planifolia</name>
    <name type="common">Vanilla</name>
    <dbReference type="NCBI Taxonomy" id="51239"/>
    <lineage>
        <taxon>Eukaryota</taxon>
        <taxon>Viridiplantae</taxon>
        <taxon>Streptophyta</taxon>
        <taxon>Embryophyta</taxon>
        <taxon>Tracheophyta</taxon>
        <taxon>Spermatophyta</taxon>
        <taxon>Magnoliopsida</taxon>
        <taxon>Liliopsida</taxon>
        <taxon>Asparagales</taxon>
        <taxon>Orchidaceae</taxon>
        <taxon>Vanilloideae</taxon>
        <taxon>Vanilleae</taxon>
        <taxon>Vanilla</taxon>
    </lineage>
</organism>
<accession>A0A835RLQ6</accession>
<feature type="transmembrane region" description="Helical" evidence="1">
    <location>
        <begin position="64"/>
        <end position="90"/>
    </location>
</feature>
<feature type="transmembrane region" description="Helical" evidence="1">
    <location>
        <begin position="12"/>
        <end position="44"/>
    </location>
</feature>
<reference evidence="2 3" key="1">
    <citation type="journal article" date="2020" name="Nat. Food">
        <title>A phased Vanilla planifolia genome enables genetic improvement of flavour and production.</title>
        <authorList>
            <person name="Hasing T."/>
            <person name="Tang H."/>
            <person name="Brym M."/>
            <person name="Khazi F."/>
            <person name="Huang T."/>
            <person name="Chambers A.H."/>
        </authorList>
    </citation>
    <scope>NUCLEOTIDE SEQUENCE [LARGE SCALE GENOMIC DNA]</scope>
    <source>
        <tissue evidence="2">Leaf</tissue>
    </source>
</reference>
<evidence type="ECO:0000313" key="3">
    <source>
        <dbReference type="Proteomes" id="UP000636800"/>
    </source>
</evidence>
<dbReference type="PANTHER" id="PTHR34953:SF1">
    <property type="entry name" value="ALPHA_BETA HYDROLASE RELATED PROTEIN"/>
    <property type="match status" value="1"/>
</dbReference>
<dbReference type="EMBL" id="JADCNL010000003">
    <property type="protein sequence ID" value="KAG0488523.1"/>
    <property type="molecule type" value="Genomic_DNA"/>
</dbReference>
<dbReference type="AlphaFoldDB" id="A0A835RLQ6"/>
<proteinExistence type="predicted"/>
<keyword evidence="3" id="KW-1185">Reference proteome</keyword>
<dbReference type="PANTHER" id="PTHR34953">
    <property type="entry name" value="ALPHA/BETA HYDROLASE RELATED PROTEIN"/>
    <property type="match status" value="1"/>
</dbReference>
<comment type="caution">
    <text evidence="2">The sequence shown here is derived from an EMBL/GenBank/DDBJ whole genome shotgun (WGS) entry which is preliminary data.</text>
</comment>
<feature type="transmembrane region" description="Helical" evidence="1">
    <location>
        <begin position="140"/>
        <end position="160"/>
    </location>
</feature>